<keyword evidence="1" id="KW-0732">Signal</keyword>
<reference evidence="2 3" key="1">
    <citation type="submission" date="2016-11" db="EMBL/GenBank/DDBJ databases">
        <authorList>
            <person name="Jaros S."/>
            <person name="Januszkiewicz K."/>
            <person name="Wedrychowicz H."/>
        </authorList>
    </citation>
    <scope>NUCLEOTIDE SEQUENCE [LARGE SCALE GENOMIC DNA]</scope>
    <source>
        <strain evidence="2 3">DSM 25660</strain>
    </source>
</reference>
<dbReference type="OrthoDB" id="1119914at2"/>
<evidence type="ECO:0008006" key="4">
    <source>
        <dbReference type="Google" id="ProtNLM"/>
    </source>
</evidence>
<name>A0A1M5D690_9FLAO</name>
<organism evidence="2 3">
    <name type="scientific">Flavobacterium fontis</name>
    <dbReference type="NCBI Taxonomy" id="1124188"/>
    <lineage>
        <taxon>Bacteria</taxon>
        <taxon>Pseudomonadati</taxon>
        <taxon>Bacteroidota</taxon>
        <taxon>Flavobacteriia</taxon>
        <taxon>Flavobacteriales</taxon>
        <taxon>Flavobacteriaceae</taxon>
        <taxon>Flavobacterium</taxon>
    </lineage>
</organism>
<proteinExistence type="predicted"/>
<dbReference type="STRING" id="1124188.SAMN05444377_1148"/>
<feature type="signal peptide" evidence="1">
    <location>
        <begin position="1"/>
        <end position="17"/>
    </location>
</feature>
<sequence>MKKVISIVAMIVPLLMAQGQGCSDAGICSVGKSFENDSLVFKNSLEWGSQYAKGDADVSYVAHFLSYTKRFNARFAFSAKVTLSTATGSFGTRTQFGDAILVGNYHFRPQKKQHWSALLGLKFPFTASNLKINGFSLPLDYQSSLGTIDAFLGVNWRVQRWDFNTVWQIPLVNLNKNSYFREYGGTNDFVSTNLFERQPDALVKVSYTQPIPNSRWSIKPNLIAIYHLGEDSFENIFGQREKIQGSSGLTVNANVNINYVFNTSHQIDLALASPFVVRDVRPDGLTRSLVINLVYQYSF</sequence>
<dbReference type="EMBL" id="FQVQ01000014">
    <property type="protein sequence ID" value="SHF62370.1"/>
    <property type="molecule type" value="Genomic_DNA"/>
</dbReference>
<dbReference type="Proteomes" id="UP000184147">
    <property type="component" value="Unassembled WGS sequence"/>
</dbReference>
<gene>
    <name evidence="2" type="ORF">SAMN05444377_1148</name>
</gene>
<feature type="chain" id="PRO_5012635262" description="MetA-pathway of phenol degradation" evidence="1">
    <location>
        <begin position="18"/>
        <end position="299"/>
    </location>
</feature>
<evidence type="ECO:0000313" key="2">
    <source>
        <dbReference type="EMBL" id="SHF62370.1"/>
    </source>
</evidence>
<protein>
    <recommendedName>
        <fullName evidence="4">MetA-pathway of phenol degradation</fullName>
    </recommendedName>
</protein>
<accession>A0A1M5D690</accession>
<keyword evidence="3" id="KW-1185">Reference proteome</keyword>
<evidence type="ECO:0000256" key="1">
    <source>
        <dbReference type="SAM" id="SignalP"/>
    </source>
</evidence>
<dbReference type="RefSeq" id="WP_073364332.1">
    <property type="nucleotide sequence ID" value="NZ_FQVQ01000014.1"/>
</dbReference>
<dbReference type="AlphaFoldDB" id="A0A1M5D690"/>
<evidence type="ECO:0000313" key="3">
    <source>
        <dbReference type="Proteomes" id="UP000184147"/>
    </source>
</evidence>